<dbReference type="GO" id="GO:0004867">
    <property type="term" value="F:serine-type endopeptidase inhibitor activity"/>
    <property type="evidence" value="ECO:0007669"/>
    <property type="project" value="InterPro"/>
</dbReference>
<dbReference type="InterPro" id="IPR005658">
    <property type="entry name" value="Prot_inh_ecotin"/>
</dbReference>
<dbReference type="EMBL" id="MOBY01000033">
    <property type="protein sequence ID" value="RON88001.1"/>
    <property type="molecule type" value="Genomic_DNA"/>
</dbReference>
<dbReference type="Proteomes" id="UP000283650">
    <property type="component" value="Unassembled WGS sequence"/>
</dbReference>
<dbReference type="GO" id="GO:0008233">
    <property type="term" value="F:peptidase activity"/>
    <property type="evidence" value="ECO:0007669"/>
    <property type="project" value="UniProtKB-KW"/>
</dbReference>
<organism evidence="2 3">
    <name type="scientific">Pseudomonas fluorescens</name>
    <dbReference type="NCBI Taxonomy" id="294"/>
    <lineage>
        <taxon>Bacteria</taxon>
        <taxon>Pseudomonadati</taxon>
        <taxon>Pseudomonadota</taxon>
        <taxon>Gammaproteobacteria</taxon>
        <taxon>Pseudomonadales</taxon>
        <taxon>Pseudomonadaceae</taxon>
        <taxon>Pseudomonas</taxon>
    </lineage>
</organism>
<gene>
    <name evidence="2" type="ORF">BK672_27860</name>
</gene>
<keyword evidence="2" id="KW-0378">Hydrolase</keyword>
<dbReference type="SUPFAM" id="SSF49772">
    <property type="entry name" value="Ecotin, trypsin inhibitor"/>
    <property type="match status" value="1"/>
</dbReference>
<sequence>MDHSESIISGIVNAVVTALRSTGFFESAENAIVSAPYRKHIIWLKKRSDEASLEVLIKAEITRSVDCNVTTTLPGRLHKESLGYFRLDLPITLSTRKGCPVTHEETVSLVLTDNTFDYSSRQPIVIHAHEHIDISYAIEKKRAAISG</sequence>
<reference evidence="2 3" key="1">
    <citation type="submission" date="2016-10" db="EMBL/GenBank/DDBJ databases">
        <title>Comparative genome analysis of multiple Pseudomonas spp. focuses on biocontrol and plant growth promoting traits.</title>
        <authorList>
            <person name="Tao X.-Y."/>
            <person name="Taylor C.G."/>
        </authorList>
    </citation>
    <scope>NUCLEOTIDE SEQUENCE [LARGE SCALE GENOMIC DNA]</scope>
    <source>
        <strain evidence="2 3">2F9</strain>
    </source>
</reference>
<comment type="caution">
    <text evidence="2">The sequence shown here is derived from an EMBL/GenBank/DDBJ whole genome shotgun (WGS) entry which is preliminary data.</text>
</comment>
<comment type="similarity">
    <text evidence="1">Belongs to the protease inhibitor I11 (ecotin) family.</text>
</comment>
<dbReference type="Pfam" id="PF03974">
    <property type="entry name" value="Ecotin"/>
    <property type="match status" value="1"/>
</dbReference>
<dbReference type="RefSeq" id="WP_123376936.1">
    <property type="nucleotide sequence ID" value="NZ_MOBY01000033.1"/>
</dbReference>
<dbReference type="AlphaFoldDB" id="A0A423MRW8"/>
<dbReference type="Gene3D" id="2.60.40.550">
    <property type="entry name" value="Ecotin"/>
    <property type="match status" value="1"/>
</dbReference>
<proteinExistence type="inferred from homology"/>
<dbReference type="GO" id="GO:0006508">
    <property type="term" value="P:proteolysis"/>
    <property type="evidence" value="ECO:0007669"/>
    <property type="project" value="UniProtKB-KW"/>
</dbReference>
<evidence type="ECO:0000313" key="3">
    <source>
        <dbReference type="Proteomes" id="UP000283650"/>
    </source>
</evidence>
<name>A0A423MRW8_PSEFL</name>
<accession>A0A423MRW8</accession>
<protein>
    <submittedName>
        <fullName evidence="2">Serine protease</fullName>
    </submittedName>
</protein>
<dbReference type="InterPro" id="IPR036198">
    <property type="entry name" value="Ecotin_sf"/>
</dbReference>
<evidence type="ECO:0000256" key="1">
    <source>
        <dbReference type="ARBA" id="ARBA00010558"/>
    </source>
</evidence>
<keyword evidence="2" id="KW-0645">Protease</keyword>
<evidence type="ECO:0000313" key="2">
    <source>
        <dbReference type="EMBL" id="RON88001.1"/>
    </source>
</evidence>